<dbReference type="Gene3D" id="1.10.530.10">
    <property type="match status" value="1"/>
</dbReference>
<gene>
    <name evidence="3" type="ORF">SAMN04488135_110155</name>
</gene>
<sequence>MAVIGSGSLVSRSARGAMYQMGELMHVCAVYLGIAVLVTLALSATVPSLREQARQVHAALVLVLRPDGLKGDVFATLGADQSGIFLGGEDFDADDAEPPPAAPPAGGPAPPPAVKPAPPPVAAPPNFSKALSASMAGQPIAGVTPAQAQALRSYIARKYKIAHSVAGALINTAFLVGNETKLDPQLLLAVIAIESRYNPYAESHVGAQGLMQVMTKVHKEKFDAFNEGSIAALNPIANIRVGSQILRDCIKRRGSEEGGLACYVGATGPSDGGYGAKVLAERRRIALASGIPIGR</sequence>
<feature type="region of interest" description="Disordered" evidence="1">
    <location>
        <begin position="88"/>
        <end position="121"/>
    </location>
</feature>
<evidence type="ECO:0000313" key="3">
    <source>
        <dbReference type="EMBL" id="SHI15301.1"/>
    </source>
</evidence>
<evidence type="ECO:0000259" key="2">
    <source>
        <dbReference type="Pfam" id="PF01464"/>
    </source>
</evidence>
<accession>A0A1M5YTC9</accession>
<protein>
    <submittedName>
        <fullName evidence="3">Soluble lytic murein transglycosylase</fullName>
    </submittedName>
</protein>
<dbReference type="InterPro" id="IPR008258">
    <property type="entry name" value="Transglycosylase_SLT_dom_1"/>
</dbReference>
<proteinExistence type="predicted"/>
<dbReference type="InterPro" id="IPR023346">
    <property type="entry name" value="Lysozyme-like_dom_sf"/>
</dbReference>
<feature type="domain" description="Transglycosylase SLT" evidence="2">
    <location>
        <begin position="179"/>
        <end position="263"/>
    </location>
</feature>
<name>A0A1M5YTC9_9BURK</name>
<dbReference type="RefSeq" id="WP_073105565.1">
    <property type="nucleotide sequence ID" value="NZ_FQXE01000010.1"/>
</dbReference>
<evidence type="ECO:0000256" key="1">
    <source>
        <dbReference type="SAM" id="MobiDB-lite"/>
    </source>
</evidence>
<dbReference type="Pfam" id="PF01464">
    <property type="entry name" value="SLT"/>
    <property type="match status" value="1"/>
</dbReference>
<keyword evidence="4" id="KW-1185">Reference proteome</keyword>
<reference evidence="3 4" key="1">
    <citation type="submission" date="2016-11" db="EMBL/GenBank/DDBJ databases">
        <authorList>
            <person name="Jaros S."/>
            <person name="Januszkiewicz K."/>
            <person name="Wedrychowicz H."/>
        </authorList>
    </citation>
    <scope>NUCLEOTIDE SEQUENCE [LARGE SCALE GENOMIC DNA]</scope>
    <source>
        <strain evidence="3 4">CGMCC 1.10190</strain>
    </source>
</reference>
<dbReference type="EMBL" id="FQXE01000010">
    <property type="protein sequence ID" value="SHI15301.1"/>
    <property type="molecule type" value="Genomic_DNA"/>
</dbReference>
<feature type="compositionally biased region" description="Pro residues" evidence="1">
    <location>
        <begin position="98"/>
        <end position="121"/>
    </location>
</feature>
<dbReference type="SUPFAM" id="SSF53955">
    <property type="entry name" value="Lysozyme-like"/>
    <property type="match status" value="1"/>
</dbReference>
<dbReference type="AlphaFoldDB" id="A0A1M5YTC9"/>
<dbReference type="Proteomes" id="UP000184226">
    <property type="component" value="Unassembled WGS sequence"/>
</dbReference>
<evidence type="ECO:0000313" key="4">
    <source>
        <dbReference type="Proteomes" id="UP000184226"/>
    </source>
</evidence>
<organism evidence="3 4">
    <name type="scientific">Pollutimonas bauzanensis</name>
    <dbReference type="NCBI Taxonomy" id="658167"/>
    <lineage>
        <taxon>Bacteria</taxon>
        <taxon>Pseudomonadati</taxon>
        <taxon>Pseudomonadota</taxon>
        <taxon>Betaproteobacteria</taxon>
        <taxon>Burkholderiales</taxon>
        <taxon>Alcaligenaceae</taxon>
        <taxon>Pollutimonas</taxon>
    </lineage>
</organism>
<dbReference type="STRING" id="658167.SAMN04488135_110155"/>
<dbReference type="OrthoDB" id="9815002at2"/>